<feature type="coiled-coil region" evidence="1">
    <location>
        <begin position="99"/>
        <end position="133"/>
    </location>
</feature>
<evidence type="ECO:0000313" key="4">
    <source>
        <dbReference type="EMBL" id="CAD8363395.1"/>
    </source>
</evidence>
<organism evidence="4">
    <name type="scientific">Pyrodinium bahamense</name>
    <dbReference type="NCBI Taxonomy" id="73915"/>
    <lineage>
        <taxon>Eukaryota</taxon>
        <taxon>Sar</taxon>
        <taxon>Alveolata</taxon>
        <taxon>Dinophyceae</taxon>
        <taxon>Gonyaulacales</taxon>
        <taxon>Pyrocystaceae</taxon>
        <taxon>Pyrodinium</taxon>
    </lineage>
</organism>
<protein>
    <submittedName>
        <fullName evidence="4">Uncharacterized protein</fullName>
    </submittedName>
</protein>
<dbReference type="AlphaFoldDB" id="A0A7S0FJK2"/>
<keyword evidence="1" id="KW-0175">Coiled coil</keyword>
<feature type="chain" id="PRO_5030581917" evidence="3">
    <location>
        <begin position="26"/>
        <end position="748"/>
    </location>
</feature>
<accession>A0A7S0FJK2</accession>
<feature type="coiled-coil region" evidence="1">
    <location>
        <begin position="483"/>
        <end position="524"/>
    </location>
</feature>
<evidence type="ECO:0000256" key="2">
    <source>
        <dbReference type="SAM" id="MobiDB-lite"/>
    </source>
</evidence>
<name>A0A7S0FJK2_9DINO</name>
<sequence length="748" mass="82107">MPSPHPSVLFLPAVAMLLLTNPTSSSLAAVHQQRGVSSLSPVTRVVELLQALSDKIHQEGKAEEDLLLKFQCWAKSIISAKEASNTASRSRITTLDATIADLKAGNIELTSEREDLDKEIEQLAADIKLASDMRAKEESDYLSARDEMQKAIVALTAAIDVLKTATADHKEGVLLTLKGGADASSESHTAEAAVLSHAAELGEKFLTKGDALFLRRLLTGEVPTWDWKKLNRPATFKRSYKARSFKIQEVLAKLLETFATNLREAQEKEAESKITFDKLKGSKETEHATAQQARRTLAKENGARAMSIAEASEEVRRLTAEVSNDETYIAQVKQALKEKLEEWDRRKVLRTGELNAISEAISILHGDESRDLFKESFKSQGYSLLQEEGARGAAAQRRGDAAAALRRAASAAHARGMGALAARLAAGGHFDEVLVAIEAMLTLLRTEESEDLAKKESCESDRAADTRDAALTSRRMDDMTDLVTRLSTEIEEIAADIRDKQQRVKEIDDELEEAKQIRDAEHADYLVAKQEDESARDLVHNAAEVLKNWYTDNGLMLAQRGQKQGPPQVPAGQAPPPPPKTWEAPYGGKTGEAKGIIAVLAMIKEDIEKDIATADTAENKSRQLYETTKAALDGEKEELVGLISKQTNAKGNKEQTVATTKSDRQLQAGSLGAVMMKIENAEPGCDFFTVNFPLRSKNRQIEIDGLEKAKAILSGAQFATPADPLRELKPGDAFVQGQRYPRRHHLHR</sequence>
<feature type="compositionally biased region" description="Pro residues" evidence="2">
    <location>
        <begin position="567"/>
        <end position="580"/>
    </location>
</feature>
<gene>
    <name evidence="4" type="ORF">PBAH0796_LOCUS16347</name>
</gene>
<evidence type="ECO:0000256" key="1">
    <source>
        <dbReference type="SAM" id="Coils"/>
    </source>
</evidence>
<evidence type="ECO:0000256" key="3">
    <source>
        <dbReference type="SAM" id="SignalP"/>
    </source>
</evidence>
<feature type="region of interest" description="Disordered" evidence="2">
    <location>
        <begin position="560"/>
        <end position="580"/>
    </location>
</feature>
<feature type="signal peptide" evidence="3">
    <location>
        <begin position="1"/>
        <end position="25"/>
    </location>
</feature>
<keyword evidence="3" id="KW-0732">Signal</keyword>
<proteinExistence type="predicted"/>
<reference evidence="4" key="1">
    <citation type="submission" date="2021-01" db="EMBL/GenBank/DDBJ databases">
        <authorList>
            <person name="Corre E."/>
            <person name="Pelletier E."/>
            <person name="Niang G."/>
            <person name="Scheremetjew M."/>
            <person name="Finn R."/>
            <person name="Kale V."/>
            <person name="Holt S."/>
            <person name="Cochrane G."/>
            <person name="Meng A."/>
            <person name="Brown T."/>
            <person name="Cohen L."/>
        </authorList>
    </citation>
    <scope>NUCLEOTIDE SEQUENCE</scope>
    <source>
        <strain evidence="4">Pbaha01</strain>
    </source>
</reference>
<dbReference type="EMBL" id="HBEG01027000">
    <property type="protein sequence ID" value="CAD8363395.1"/>
    <property type="molecule type" value="Transcribed_RNA"/>
</dbReference>